<sequence>MRKLKNTLSALVVLFLISNANATVISNTSKELKLQLKSVPSADFSIKIDLSDKNLNAVFSNYFLLKDELVKTDGVSAAAKAKLLSASLSKVKMNELNKDVLKVWMKIMKNVMTDAKGIATTADVKAQRILFVSLSKKMYDLVKVAKYDSAVYYQFCPMANDGKGAYWLSKENAVKNPYYGTKMLKCGEVVDTIK</sequence>
<keyword evidence="1" id="KW-0732">Signal</keyword>
<dbReference type="OrthoDB" id="5513217at2"/>
<dbReference type="Pfam" id="PF11827">
    <property type="entry name" value="DUF3347"/>
    <property type="match status" value="1"/>
</dbReference>
<name>A0A1M5EYH3_9FLAO</name>
<evidence type="ECO:0000313" key="3">
    <source>
        <dbReference type="EMBL" id="SHF84031.1"/>
    </source>
</evidence>
<feature type="domain" description="DUF3347" evidence="2">
    <location>
        <begin position="58"/>
        <end position="146"/>
    </location>
</feature>
<dbReference type="EMBL" id="FQWE01000002">
    <property type="protein sequence ID" value="SHF84031.1"/>
    <property type="molecule type" value="Genomic_DNA"/>
</dbReference>
<organism evidence="3 4">
    <name type="scientific">Flavobacterium segetis</name>
    <dbReference type="NCBI Taxonomy" id="271157"/>
    <lineage>
        <taxon>Bacteria</taxon>
        <taxon>Pseudomonadati</taxon>
        <taxon>Bacteroidota</taxon>
        <taxon>Flavobacteriia</taxon>
        <taxon>Flavobacteriales</taxon>
        <taxon>Flavobacteriaceae</taxon>
        <taxon>Flavobacterium</taxon>
    </lineage>
</organism>
<evidence type="ECO:0000256" key="1">
    <source>
        <dbReference type="SAM" id="SignalP"/>
    </source>
</evidence>
<feature type="chain" id="PRO_5012002355" description="DUF3347 domain-containing protein" evidence="1">
    <location>
        <begin position="23"/>
        <end position="194"/>
    </location>
</feature>
<proteinExistence type="predicted"/>
<dbReference type="RefSeq" id="WP_143151705.1">
    <property type="nucleotide sequence ID" value="NZ_FQWE01000002.1"/>
</dbReference>
<dbReference type="STRING" id="271157.SAMN05444396_1023"/>
<protein>
    <recommendedName>
        <fullName evidence="2">DUF3347 domain-containing protein</fullName>
    </recommendedName>
</protein>
<accession>A0A1M5EYH3</accession>
<evidence type="ECO:0000259" key="2">
    <source>
        <dbReference type="Pfam" id="PF11827"/>
    </source>
</evidence>
<dbReference type="InterPro" id="IPR021782">
    <property type="entry name" value="DUF3347"/>
</dbReference>
<reference evidence="4" key="1">
    <citation type="submission" date="2016-11" db="EMBL/GenBank/DDBJ databases">
        <authorList>
            <person name="Varghese N."/>
            <person name="Submissions S."/>
        </authorList>
    </citation>
    <scope>NUCLEOTIDE SEQUENCE [LARGE SCALE GENOMIC DNA]</scope>
    <source>
        <strain evidence="4">DSM 19741</strain>
    </source>
</reference>
<evidence type="ECO:0000313" key="4">
    <source>
        <dbReference type="Proteomes" id="UP000184036"/>
    </source>
</evidence>
<feature type="signal peptide" evidence="1">
    <location>
        <begin position="1"/>
        <end position="22"/>
    </location>
</feature>
<gene>
    <name evidence="3" type="ORF">SAMN05444396_1023</name>
</gene>
<dbReference type="Proteomes" id="UP000184036">
    <property type="component" value="Unassembled WGS sequence"/>
</dbReference>
<dbReference type="AlphaFoldDB" id="A0A1M5EYH3"/>
<keyword evidence="4" id="KW-1185">Reference proteome</keyword>